<dbReference type="Proteomes" id="UP000055024">
    <property type="component" value="Unassembled WGS sequence"/>
</dbReference>
<gene>
    <name evidence="1" type="ORF">T11_5709</name>
</gene>
<organism evidence="1 2">
    <name type="scientific">Trichinella zimbabwensis</name>
    <dbReference type="NCBI Taxonomy" id="268475"/>
    <lineage>
        <taxon>Eukaryota</taxon>
        <taxon>Metazoa</taxon>
        <taxon>Ecdysozoa</taxon>
        <taxon>Nematoda</taxon>
        <taxon>Enoplea</taxon>
        <taxon>Dorylaimia</taxon>
        <taxon>Trichinellida</taxon>
        <taxon>Trichinellidae</taxon>
        <taxon>Trichinella</taxon>
    </lineage>
</organism>
<evidence type="ECO:0000313" key="2">
    <source>
        <dbReference type="Proteomes" id="UP000055024"/>
    </source>
</evidence>
<dbReference type="AlphaFoldDB" id="A0A0V1GJS7"/>
<keyword evidence="2" id="KW-1185">Reference proteome</keyword>
<reference evidence="1 2" key="1">
    <citation type="submission" date="2015-01" db="EMBL/GenBank/DDBJ databases">
        <title>Evolution of Trichinella species and genotypes.</title>
        <authorList>
            <person name="Korhonen P.K."/>
            <person name="Edoardo P."/>
            <person name="Giuseppe L.R."/>
            <person name="Gasser R.B."/>
        </authorList>
    </citation>
    <scope>NUCLEOTIDE SEQUENCE [LARGE SCALE GENOMIC DNA]</scope>
    <source>
        <strain evidence="1">ISS1029</strain>
    </source>
</reference>
<dbReference type="EMBL" id="JYDP01001360">
    <property type="protein sequence ID" value="KRY98456.1"/>
    <property type="molecule type" value="Genomic_DNA"/>
</dbReference>
<protein>
    <submittedName>
        <fullName evidence="1">Uncharacterized protein</fullName>
    </submittedName>
</protein>
<evidence type="ECO:0000313" key="1">
    <source>
        <dbReference type="EMBL" id="KRY98456.1"/>
    </source>
</evidence>
<sequence>MSGASLSKNVTITAAVHTEQTDLCSKYSSERRVVMTMVILSKNVSITDATH</sequence>
<name>A0A0V1GJS7_9BILA</name>
<proteinExistence type="predicted"/>
<comment type="caution">
    <text evidence="1">The sequence shown here is derived from an EMBL/GenBank/DDBJ whole genome shotgun (WGS) entry which is preliminary data.</text>
</comment>
<accession>A0A0V1GJS7</accession>